<comment type="caution">
    <text evidence="4">The sequence shown here is derived from an EMBL/GenBank/DDBJ whole genome shotgun (WGS) entry which is preliminary data.</text>
</comment>
<evidence type="ECO:0000313" key="4">
    <source>
        <dbReference type="EMBL" id="RVW93552.1"/>
    </source>
</evidence>
<feature type="domain" description="DUF6857" evidence="3">
    <location>
        <begin position="374"/>
        <end position="629"/>
    </location>
</feature>
<dbReference type="InterPro" id="IPR010341">
    <property type="entry name" value="DUF936_pln"/>
</dbReference>
<feature type="region of interest" description="Disordered" evidence="1">
    <location>
        <begin position="183"/>
        <end position="223"/>
    </location>
</feature>
<feature type="region of interest" description="Disordered" evidence="1">
    <location>
        <begin position="146"/>
        <end position="165"/>
    </location>
</feature>
<feature type="domain" description="DUF6857" evidence="3">
    <location>
        <begin position="286"/>
        <end position="338"/>
    </location>
</feature>
<dbReference type="InterPro" id="IPR048297">
    <property type="entry name" value="DUF936_dom_pln"/>
</dbReference>
<evidence type="ECO:0008006" key="6">
    <source>
        <dbReference type="Google" id="ProtNLM"/>
    </source>
</evidence>
<evidence type="ECO:0000259" key="3">
    <source>
        <dbReference type="Pfam" id="PF21647"/>
    </source>
</evidence>
<organism evidence="4 5">
    <name type="scientific">Vitis vinifera</name>
    <name type="common">Grape</name>
    <dbReference type="NCBI Taxonomy" id="29760"/>
    <lineage>
        <taxon>Eukaryota</taxon>
        <taxon>Viridiplantae</taxon>
        <taxon>Streptophyta</taxon>
        <taxon>Embryophyta</taxon>
        <taxon>Tracheophyta</taxon>
        <taxon>Spermatophyta</taxon>
        <taxon>Magnoliopsida</taxon>
        <taxon>eudicotyledons</taxon>
        <taxon>Gunneridae</taxon>
        <taxon>Pentapetalae</taxon>
        <taxon>rosids</taxon>
        <taxon>Vitales</taxon>
        <taxon>Vitaceae</taxon>
        <taxon>Viteae</taxon>
        <taxon>Vitis</taxon>
    </lineage>
</organism>
<dbReference type="AlphaFoldDB" id="A0A438IA24"/>
<dbReference type="PANTHER" id="PTHR31928:SF7">
    <property type="entry name" value="FACTOR 1-DELTA, PUTATIVE (DUF936)-RELATED"/>
    <property type="match status" value="1"/>
</dbReference>
<name>A0A438IA24_VITVI</name>
<feature type="region of interest" description="Disordered" evidence="1">
    <location>
        <begin position="485"/>
        <end position="525"/>
    </location>
</feature>
<gene>
    <name evidence="4" type="ORF">CK203_028811</name>
</gene>
<dbReference type="PANTHER" id="PTHR31928">
    <property type="entry name" value="EXPRESSED PROTEIN"/>
    <property type="match status" value="1"/>
</dbReference>
<feature type="compositionally biased region" description="Low complexity" evidence="1">
    <location>
        <begin position="189"/>
        <end position="200"/>
    </location>
</feature>
<dbReference type="Pfam" id="PF21647">
    <property type="entry name" value="DUF6857"/>
    <property type="match status" value="2"/>
</dbReference>
<evidence type="ECO:0000313" key="5">
    <source>
        <dbReference type="Proteomes" id="UP000288805"/>
    </source>
</evidence>
<evidence type="ECO:0000259" key="2">
    <source>
        <dbReference type="Pfam" id="PF06075"/>
    </source>
</evidence>
<reference evidence="4 5" key="1">
    <citation type="journal article" date="2018" name="PLoS Genet.">
        <title>Population sequencing reveals clonal diversity and ancestral inbreeding in the grapevine cultivar Chardonnay.</title>
        <authorList>
            <person name="Roach M.J."/>
            <person name="Johnson D.L."/>
            <person name="Bohlmann J."/>
            <person name="van Vuuren H.J."/>
            <person name="Jones S.J."/>
            <person name="Pretorius I.S."/>
            <person name="Schmidt S.A."/>
            <person name="Borneman A.R."/>
        </authorList>
    </citation>
    <scope>NUCLEOTIDE SEQUENCE [LARGE SCALE GENOMIC DNA]</scope>
    <source>
        <strain evidence="5">cv. Chardonnay</strain>
        <tissue evidence="4">Leaf</tissue>
    </source>
</reference>
<proteinExistence type="predicted"/>
<feature type="compositionally biased region" description="Polar residues" evidence="1">
    <location>
        <begin position="206"/>
        <end position="215"/>
    </location>
</feature>
<dbReference type="EMBL" id="QGNW01000128">
    <property type="protein sequence ID" value="RVW93552.1"/>
    <property type="molecule type" value="Genomic_DNA"/>
</dbReference>
<sequence length="633" mass="69549">MASLTPGVLSKLILNAGNKDVKVFGEHRSALLQVIEIVPSLAGGDDLWQSRGFFLKLSDSLHSAYVSVSDEDVDLISTDKIQLGQFVHVAGLDAGSPVPVLRGIKPIPKRRPCVGNPKDLVSSDLLPIRSSAVHFSRTTKKDKLKTKAKRSVLQDTKSRRASIGNGPTLECLELRRLSLDSARRAWDQSPTPKKTTPPKSSRFKTKQISTSSNVSSDKKASFKIDSSSKRSSVSISPLKSKNEISSPKLACKPLQKDSKSSVGVAIPSRVGVAIPSRVVKVPFRFKTWSDQNISWDSLPPRIHDLGKDAASYRNVAFLAAVNALEEASAAEGVIQCMRCAYFYCANAGVLALRHTDMEIENGLLRVWLILLFSSMFAELCESSQKDSAGPLVEQFLNLHQDMQKAAMSINALLSTRLAEVESSSCCSSQPPLAEACKNFNNKNAISWVQAALETDLSKFCLFRKQDNREIRSGEKCHYIVLENSPEMKSENHSPQNKPSPRNNGGLSDSSAKGLPSPSWRRFSASKRMSAKREEWSKGSGLRETANLAKKLLSVSRGWFLKYLEDSLNKGFGLKREEGGAEIACLLGQLKRVNQWLDGSVEDGMEVDERIEGLRKKLYGFLLEHVDSAVVSGK</sequence>
<protein>
    <recommendedName>
        <fullName evidence="6">DUF936 domain-containing protein</fullName>
    </recommendedName>
</protein>
<dbReference type="Proteomes" id="UP000288805">
    <property type="component" value="Unassembled WGS sequence"/>
</dbReference>
<feature type="compositionally biased region" description="Polar residues" evidence="1">
    <location>
        <begin position="492"/>
        <end position="510"/>
    </location>
</feature>
<accession>A0A438IA24</accession>
<evidence type="ECO:0000256" key="1">
    <source>
        <dbReference type="SAM" id="MobiDB-lite"/>
    </source>
</evidence>
<feature type="domain" description="DUF936" evidence="2">
    <location>
        <begin position="4"/>
        <end position="121"/>
    </location>
</feature>
<dbReference type="Pfam" id="PF06075">
    <property type="entry name" value="DUF936"/>
    <property type="match status" value="1"/>
</dbReference>
<dbReference type="InterPro" id="IPR049172">
    <property type="entry name" value="DUF6857_pln"/>
</dbReference>